<dbReference type="AlphaFoldDB" id="X1FEB6"/>
<keyword evidence="1" id="KW-0812">Transmembrane</keyword>
<evidence type="ECO:0000313" key="2">
    <source>
        <dbReference type="EMBL" id="GAH19088.1"/>
    </source>
</evidence>
<keyword evidence="1" id="KW-1133">Transmembrane helix</keyword>
<feature type="transmembrane region" description="Helical" evidence="1">
    <location>
        <begin position="6"/>
        <end position="25"/>
    </location>
</feature>
<proteinExistence type="predicted"/>
<organism evidence="2">
    <name type="scientific">marine sediment metagenome</name>
    <dbReference type="NCBI Taxonomy" id="412755"/>
    <lineage>
        <taxon>unclassified sequences</taxon>
        <taxon>metagenomes</taxon>
        <taxon>ecological metagenomes</taxon>
    </lineage>
</organism>
<dbReference type="EMBL" id="BARU01002910">
    <property type="protein sequence ID" value="GAH19088.1"/>
    <property type="molecule type" value="Genomic_DNA"/>
</dbReference>
<name>X1FEB6_9ZZZZ</name>
<protein>
    <submittedName>
        <fullName evidence="2">Uncharacterized protein</fullName>
    </submittedName>
</protein>
<reference evidence="2" key="1">
    <citation type="journal article" date="2014" name="Front. Microbiol.">
        <title>High frequency of phylogenetically diverse reductive dehalogenase-homologous genes in deep subseafloor sedimentary metagenomes.</title>
        <authorList>
            <person name="Kawai M."/>
            <person name="Futagami T."/>
            <person name="Toyoda A."/>
            <person name="Takaki Y."/>
            <person name="Nishi S."/>
            <person name="Hori S."/>
            <person name="Arai W."/>
            <person name="Tsubouchi T."/>
            <person name="Morono Y."/>
            <person name="Uchiyama I."/>
            <person name="Ito T."/>
            <person name="Fujiyama A."/>
            <person name="Inagaki F."/>
            <person name="Takami H."/>
        </authorList>
    </citation>
    <scope>NUCLEOTIDE SEQUENCE</scope>
    <source>
        <strain evidence="2">Expedition CK06-06</strain>
    </source>
</reference>
<evidence type="ECO:0000256" key="1">
    <source>
        <dbReference type="SAM" id="Phobius"/>
    </source>
</evidence>
<comment type="caution">
    <text evidence="2">The sequence shown here is derived from an EMBL/GenBank/DDBJ whole genome shotgun (WGS) entry which is preliminary data.</text>
</comment>
<sequence>MTKLEAFFYALLYAYVFLGIGYLLYKIIKNIKSMRDTLTE</sequence>
<accession>X1FEB6</accession>
<gene>
    <name evidence="2" type="ORF">S03H2_06583</name>
</gene>
<keyword evidence="1" id="KW-0472">Membrane</keyword>